<dbReference type="SUPFAM" id="SSF53335">
    <property type="entry name" value="S-adenosyl-L-methionine-dependent methyltransferases"/>
    <property type="match status" value="1"/>
</dbReference>
<dbReference type="InterPro" id="IPR029063">
    <property type="entry name" value="SAM-dependent_MTases_sf"/>
</dbReference>
<accession>A0A1Y1I953</accession>
<evidence type="ECO:0000313" key="1">
    <source>
        <dbReference type="EMBL" id="GAQ87073.1"/>
    </source>
</evidence>
<reference evidence="1 2" key="1">
    <citation type="journal article" date="2014" name="Nat. Commun.">
        <title>Klebsormidium flaccidum genome reveals primary factors for plant terrestrial adaptation.</title>
        <authorList>
            <person name="Hori K."/>
            <person name="Maruyama F."/>
            <person name="Fujisawa T."/>
            <person name="Togashi T."/>
            <person name="Yamamoto N."/>
            <person name="Seo M."/>
            <person name="Sato S."/>
            <person name="Yamada T."/>
            <person name="Mori H."/>
            <person name="Tajima N."/>
            <person name="Moriyama T."/>
            <person name="Ikeuchi M."/>
            <person name="Watanabe M."/>
            <person name="Wada H."/>
            <person name="Kobayashi K."/>
            <person name="Saito M."/>
            <person name="Masuda T."/>
            <person name="Sasaki-Sekimoto Y."/>
            <person name="Mashiguchi K."/>
            <person name="Awai K."/>
            <person name="Shimojima M."/>
            <person name="Masuda S."/>
            <person name="Iwai M."/>
            <person name="Nobusawa T."/>
            <person name="Narise T."/>
            <person name="Kondo S."/>
            <person name="Saito H."/>
            <person name="Sato R."/>
            <person name="Murakawa M."/>
            <person name="Ihara Y."/>
            <person name="Oshima-Yamada Y."/>
            <person name="Ohtaka K."/>
            <person name="Satoh M."/>
            <person name="Sonobe K."/>
            <person name="Ishii M."/>
            <person name="Ohtani R."/>
            <person name="Kanamori-Sato M."/>
            <person name="Honoki R."/>
            <person name="Miyazaki D."/>
            <person name="Mochizuki H."/>
            <person name="Umetsu J."/>
            <person name="Higashi K."/>
            <person name="Shibata D."/>
            <person name="Kamiya Y."/>
            <person name="Sato N."/>
            <person name="Nakamura Y."/>
            <person name="Tabata S."/>
            <person name="Ida S."/>
            <person name="Kurokawa K."/>
            <person name="Ohta H."/>
        </authorList>
    </citation>
    <scope>NUCLEOTIDE SEQUENCE [LARGE SCALE GENOMIC DNA]</scope>
    <source>
        <strain evidence="1 2">NIES-2285</strain>
    </source>
</reference>
<name>A0A1Y1I953_KLENI</name>
<dbReference type="Proteomes" id="UP000054558">
    <property type="component" value="Unassembled WGS sequence"/>
</dbReference>
<evidence type="ECO:0008006" key="3">
    <source>
        <dbReference type="Google" id="ProtNLM"/>
    </source>
</evidence>
<dbReference type="Pfam" id="PF05711">
    <property type="entry name" value="TylF"/>
    <property type="match status" value="1"/>
</dbReference>
<dbReference type="PANTHER" id="PTHR40036">
    <property type="entry name" value="MACROCIN O-METHYLTRANSFERASE"/>
    <property type="match status" value="1"/>
</dbReference>
<proteinExistence type="predicted"/>
<gene>
    <name evidence="1" type="ORF">KFL_003290100</name>
</gene>
<dbReference type="OMA" id="RCCAMAL"/>
<dbReference type="Gene3D" id="3.40.50.150">
    <property type="entry name" value="Vaccinia Virus protein VP39"/>
    <property type="match status" value="1"/>
</dbReference>
<sequence length="376" mass="41067">MLSLKGDSNSRLAKILTVCFCLLTLIVLFRLVGAVLVPQAGSHNPLLPAQSSSLGAADSSSALAGVDAKVSQVLQLLQANPALPAGVQSGLPAGAGTDGADMIDRYLTLLATTLTGIVYRRPVFGAYGGTDDVPLERVPFNEAAAAEGLVWPDVGHTMVGLKRLANTRLLLETVLKEDIPGDFLEAGVWRGGSCIFARAVLDVYKSKRLVHVCDSFEGLPAASSVKDNDSWSRVNFLRVAKEQVQEHFKSYNMLNERVLFHKGFFRDSLPTAPVSQLAVIRADGDMYESTMDILFNLYEKLSVGGYVVIDDWGIPEAQEAVWDFAKWHGFTDDVKNLVRIDQSAIYWKKVKETKVRMELYQDFNSIRTPGKTAGAQ</sequence>
<evidence type="ECO:0000313" key="2">
    <source>
        <dbReference type="Proteomes" id="UP000054558"/>
    </source>
</evidence>
<dbReference type="AlphaFoldDB" id="A0A1Y1I953"/>
<dbReference type="EMBL" id="DF237278">
    <property type="protein sequence ID" value="GAQ87073.1"/>
    <property type="molecule type" value="Genomic_DNA"/>
</dbReference>
<dbReference type="InterPro" id="IPR008884">
    <property type="entry name" value="TylF_MeTrfase"/>
</dbReference>
<organism evidence="1 2">
    <name type="scientific">Klebsormidium nitens</name>
    <name type="common">Green alga</name>
    <name type="synonym">Ulothrix nitens</name>
    <dbReference type="NCBI Taxonomy" id="105231"/>
    <lineage>
        <taxon>Eukaryota</taxon>
        <taxon>Viridiplantae</taxon>
        <taxon>Streptophyta</taxon>
        <taxon>Klebsormidiophyceae</taxon>
        <taxon>Klebsormidiales</taxon>
        <taxon>Klebsormidiaceae</taxon>
        <taxon>Klebsormidium</taxon>
    </lineage>
</organism>
<keyword evidence="2" id="KW-1185">Reference proteome</keyword>
<dbReference type="PANTHER" id="PTHR40036:SF1">
    <property type="entry name" value="MACROCIN O-METHYLTRANSFERASE"/>
    <property type="match status" value="1"/>
</dbReference>
<dbReference type="OrthoDB" id="198715at2759"/>
<protein>
    <recommendedName>
        <fullName evidence="3">Macrocin O-methyltransferase</fullName>
    </recommendedName>
</protein>